<dbReference type="GO" id="GO:0008955">
    <property type="term" value="F:peptidoglycan glycosyltransferase activity"/>
    <property type="evidence" value="ECO:0007669"/>
    <property type="project" value="UniProtKB-UniRule"/>
</dbReference>
<evidence type="ECO:0000256" key="3">
    <source>
        <dbReference type="ARBA" id="ARBA00022676"/>
    </source>
</evidence>
<dbReference type="InterPro" id="IPR018365">
    <property type="entry name" value="Cell_cycle_FtsW-rel_CS"/>
</dbReference>
<keyword evidence="8 11" id="KW-1133">Transmembrane helix</keyword>
<dbReference type="InterPro" id="IPR001182">
    <property type="entry name" value="FtsW/RodA"/>
</dbReference>
<feature type="transmembrane region" description="Helical" evidence="11">
    <location>
        <begin position="343"/>
        <end position="364"/>
    </location>
</feature>
<comment type="function">
    <text evidence="11">Peptidoglycan polymerase that is essential for cell wall elongation.</text>
</comment>
<dbReference type="RefSeq" id="WP_083049148.1">
    <property type="nucleotide sequence ID" value="NZ_CAXXQO010000004.1"/>
</dbReference>
<accession>A0A1Y1S1G2</accession>
<comment type="similarity">
    <text evidence="11">Belongs to the SEDS family. MrdB/RodA subfamily.</text>
</comment>
<evidence type="ECO:0000256" key="7">
    <source>
        <dbReference type="ARBA" id="ARBA00022984"/>
    </source>
</evidence>
<dbReference type="PROSITE" id="PS00428">
    <property type="entry name" value="FTSW_RODA_SPOVE"/>
    <property type="match status" value="1"/>
</dbReference>
<dbReference type="PANTHER" id="PTHR30474:SF1">
    <property type="entry name" value="PEPTIDOGLYCAN GLYCOSYLTRANSFERASE MRDB"/>
    <property type="match status" value="1"/>
</dbReference>
<keyword evidence="4 11" id="KW-0808">Transferase</keyword>
<feature type="transmembrane region" description="Helical" evidence="11">
    <location>
        <begin position="137"/>
        <end position="156"/>
    </location>
</feature>
<evidence type="ECO:0000256" key="4">
    <source>
        <dbReference type="ARBA" id="ARBA00022679"/>
    </source>
</evidence>
<dbReference type="GO" id="GO:0015648">
    <property type="term" value="F:lipid-linked peptidoglycan transporter activity"/>
    <property type="evidence" value="ECO:0007669"/>
    <property type="project" value="TreeGrafter"/>
</dbReference>
<keyword evidence="2 11" id="KW-1003">Cell membrane</keyword>
<feature type="transmembrane region" description="Helical" evidence="11">
    <location>
        <begin position="100"/>
        <end position="125"/>
    </location>
</feature>
<dbReference type="UniPathway" id="UPA00219"/>
<dbReference type="GO" id="GO:0009252">
    <property type="term" value="P:peptidoglycan biosynthetic process"/>
    <property type="evidence" value="ECO:0007669"/>
    <property type="project" value="UniProtKB-UniRule"/>
</dbReference>
<name>A0A1Y1S1G2_9SPIO</name>
<keyword evidence="13" id="KW-1185">Reference proteome</keyword>
<dbReference type="AlphaFoldDB" id="A0A1Y1S1G2"/>
<dbReference type="STRING" id="1963862.B4O97_05915"/>
<feature type="transmembrane region" description="Helical" evidence="11">
    <location>
        <begin position="12"/>
        <end position="32"/>
    </location>
</feature>
<comment type="subcellular location">
    <subcellularLocation>
        <location evidence="11">Cell membrane</location>
        <topology evidence="11">Multi-pass membrane protein</topology>
    </subcellularLocation>
    <subcellularLocation>
        <location evidence="1">Membrane</location>
        <topology evidence="1">Multi-pass membrane protein</topology>
    </subcellularLocation>
</comment>
<evidence type="ECO:0000256" key="11">
    <source>
        <dbReference type="HAMAP-Rule" id="MF_02079"/>
    </source>
</evidence>
<dbReference type="NCBIfam" id="NF037961">
    <property type="entry name" value="RodA_shape"/>
    <property type="match status" value="1"/>
</dbReference>
<keyword evidence="5 11" id="KW-0812">Transmembrane</keyword>
<evidence type="ECO:0000256" key="8">
    <source>
        <dbReference type="ARBA" id="ARBA00022989"/>
    </source>
</evidence>
<dbReference type="GO" id="GO:0071555">
    <property type="term" value="P:cell wall organization"/>
    <property type="evidence" value="ECO:0007669"/>
    <property type="project" value="UniProtKB-KW"/>
</dbReference>
<feature type="transmembrane region" description="Helical" evidence="11">
    <location>
        <begin position="249"/>
        <end position="270"/>
    </location>
</feature>
<feature type="transmembrane region" description="Helical" evidence="11">
    <location>
        <begin position="184"/>
        <end position="203"/>
    </location>
</feature>
<feature type="transmembrane region" description="Helical" evidence="11">
    <location>
        <begin position="162"/>
        <end position="179"/>
    </location>
</feature>
<dbReference type="EC" id="2.4.99.28" evidence="11"/>
<keyword evidence="6 11" id="KW-0133">Cell shape</keyword>
<feature type="transmembrane region" description="Helical" evidence="11">
    <location>
        <begin position="409"/>
        <end position="430"/>
    </location>
</feature>
<organism evidence="12 13">
    <name type="scientific">Marispirochaeta aestuarii</name>
    <dbReference type="NCBI Taxonomy" id="1963862"/>
    <lineage>
        <taxon>Bacteria</taxon>
        <taxon>Pseudomonadati</taxon>
        <taxon>Spirochaetota</taxon>
        <taxon>Spirochaetia</taxon>
        <taxon>Spirochaetales</taxon>
        <taxon>Spirochaetaceae</taxon>
        <taxon>Marispirochaeta</taxon>
    </lineage>
</organism>
<evidence type="ECO:0000256" key="1">
    <source>
        <dbReference type="ARBA" id="ARBA00004141"/>
    </source>
</evidence>
<evidence type="ECO:0000256" key="9">
    <source>
        <dbReference type="ARBA" id="ARBA00023136"/>
    </source>
</evidence>
<dbReference type="GO" id="GO:0005886">
    <property type="term" value="C:plasma membrane"/>
    <property type="evidence" value="ECO:0007669"/>
    <property type="project" value="UniProtKB-SubCell"/>
</dbReference>
<feature type="transmembrane region" description="Helical" evidence="11">
    <location>
        <begin position="75"/>
        <end position="94"/>
    </location>
</feature>
<dbReference type="HAMAP" id="MF_02079">
    <property type="entry name" value="PGT_RodA"/>
    <property type="match status" value="1"/>
</dbReference>
<evidence type="ECO:0000256" key="5">
    <source>
        <dbReference type="ARBA" id="ARBA00022692"/>
    </source>
</evidence>
<comment type="catalytic activity">
    <reaction evidence="11">
        <text>[GlcNAc-(1-&gt;4)-Mur2Ac(oyl-L-Ala-gamma-D-Glu-L-Lys-D-Ala-D-Ala)](n)-di-trans,octa-cis-undecaprenyl diphosphate + beta-D-GlcNAc-(1-&gt;4)-Mur2Ac(oyl-L-Ala-gamma-D-Glu-L-Lys-D-Ala-D-Ala)-di-trans,octa-cis-undecaprenyl diphosphate = [GlcNAc-(1-&gt;4)-Mur2Ac(oyl-L-Ala-gamma-D-Glu-L-Lys-D-Ala-D-Ala)](n+1)-di-trans,octa-cis-undecaprenyl diphosphate + di-trans,octa-cis-undecaprenyl diphosphate + H(+)</text>
        <dbReference type="Rhea" id="RHEA:23708"/>
        <dbReference type="Rhea" id="RHEA-COMP:9602"/>
        <dbReference type="Rhea" id="RHEA-COMP:9603"/>
        <dbReference type="ChEBI" id="CHEBI:15378"/>
        <dbReference type="ChEBI" id="CHEBI:58405"/>
        <dbReference type="ChEBI" id="CHEBI:60033"/>
        <dbReference type="ChEBI" id="CHEBI:78435"/>
        <dbReference type="EC" id="2.4.99.28"/>
    </reaction>
</comment>
<evidence type="ECO:0000256" key="10">
    <source>
        <dbReference type="ARBA" id="ARBA00023316"/>
    </source>
</evidence>
<dbReference type="NCBIfam" id="TIGR02210">
    <property type="entry name" value="rodA_shape"/>
    <property type="match status" value="1"/>
</dbReference>
<evidence type="ECO:0000313" key="13">
    <source>
        <dbReference type="Proteomes" id="UP000192343"/>
    </source>
</evidence>
<feature type="transmembrane region" description="Helical" evidence="11">
    <location>
        <begin position="223"/>
        <end position="242"/>
    </location>
</feature>
<dbReference type="GO" id="GO:0051301">
    <property type="term" value="P:cell division"/>
    <property type="evidence" value="ECO:0007669"/>
    <property type="project" value="InterPro"/>
</dbReference>
<keyword evidence="10 11" id="KW-0961">Cell wall biogenesis/degradation</keyword>
<dbReference type="Proteomes" id="UP000192343">
    <property type="component" value="Unassembled WGS sequence"/>
</dbReference>
<evidence type="ECO:0000256" key="2">
    <source>
        <dbReference type="ARBA" id="ARBA00022475"/>
    </source>
</evidence>
<proteinExistence type="inferred from homology"/>
<dbReference type="GO" id="GO:0032153">
    <property type="term" value="C:cell division site"/>
    <property type="evidence" value="ECO:0007669"/>
    <property type="project" value="TreeGrafter"/>
</dbReference>
<gene>
    <name evidence="11" type="primary">rodA</name>
    <name evidence="12" type="ORF">B4O97_05915</name>
</gene>
<comment type="pathway">
    <text evidence="11">Cell wall biogenesis; peptidoglycan biosynthesis.</text>
</comment>
<dbReference type="InterPro" id="IPR011923">
    <property type="entry name" value="RodA/MrdB"/>
</dbReference>
<feature type="transmembrane region" description="Helical" evidence="11">
    <location>
        <begin position="44"/>
        <end position="63"/>
    </location>
</feature>
<keyword evidence="3 11" id="KW-0328">Glycosyltransferase</keyword>
<dbReference type="GO" id="GO:0008360">
    <property type="term" value="P:regulation of cell shape"/>
    <property type="evidence" value="ECO:0007669"/>
    <property type="project" value="UniProtKB-KW"/>
</dbReference>
<comment type="caution">
    <text evidence="12">The sequence shown here is derived from an EMBL/GenBank/DDBJ whole genome shotgun (WGS) entry which is preliminary data.</text>
</comment>
<keyword evidence="7 11" id="KW-0573">Peptidoglycan synthesis</keyword>
<dbReference type="OrthoDB" id="9812661at2"/>
<feature type="transmembrane region" description="Helical" evidence="11">
    <location>
        <begin position="376"/>
        <end position="403"/>
    </location>
</feature>
<sequence>MKLRSFLGFDIFIFLSVIALMLIGVLFIYSSGVSSSGIVYSNEYIKQIISISIGLVLCLLFSFGNYSRLGEWSLYFYLAGILVLVYTLVFGKVVNGARAWITLGSFHVGQPSELMKILTILYLGYFFDQHRNSIRKLSTLFMSLGIVALPMGLILLQPDMGTALVFVPIYLFSAFIALVPLRYLFFLVLSGFLTIILGILPEWNSAILHNEGFLIRILTEASFWPYLILVAVLITILSLIGFISYHRKYFYWTGFFAFSSALSFIGAFLMQKVLKDYQIMRLIVFLDPEIDPRGTGWHIIQSITAVGSGGLYGKGFLQGTQSQYRFLPMQSTDFIFSIIAEEWGFIGSFLILLLFTVVLLRGIYIIWTAKDRYGKIVGAGIVGMLFFHMVVNIGMTMGIMPITGIPLPFVSYGGSSILNSLISIGILLNIHQRRYHF</sequence>
<reference evidence="12 13" key="1">
    <citation type="submission" date="2017-03" db="EMBL/GenBank/DDBJ databases">
        <title>Draft Genome sequence of Marispirochaeta sp. strain JC444.</title>
        <authorList>
            <person name="Shivani Y."/>
            <person name="Subhash Y."/>
            <person name="Sasikala C."/>
            <person name="Ramana C."/>
        </authorList>
    </citation>
    <scope>NUCLEOTIDE SEQUENCE [LARGE SCALE GENOMIC DNA]</scope>
    <source>
        <strain evidence="12 13">JC444</strain>
    </source>
</reference>
<dbReference type="EMBL" id="MWQY01000005">
    <property type="protein sequence ID" value="ORC36599.1"/>
    <property type="molecule type" value="Genomic_DNA"/>
</dbReference>
<keyword evidence="9 11" id="KW-0472">Membrane</keyword>
<protein>
    <recommendedName>
        <fullName evidence="11">Peptidoglycan glycosyltransferase RodA</fullName>
        <shortName evidence="11">PGT</shortName>
        <ecNumber evidence="11">2.4.99.28</ecNumber>
    </recommendedName>
    <alternativeName>
        <fullName evidence="11">Cell elongation protein RodA</fullName>
    </alternativeName>
    <alternativeName>
        <fullName evidence="11">Cell wall polymerase</fullName>
    </alternativeName>
    <alternativeName>
        <fullName evidence="11">Peptidoglycan polymerase</fullName>
        <shortName evidence="11">PG polymerase</shortName>
    </alternativeName>
</protein>
<evidence type="ECO:0000256" key="6">
    <source>
        <dbReference type="ARBA" id="ARBA00022960"/>
    </source>
</evidence>
<evidence type="ECO:0000313" key="12">
    <source>
        <dbReference type="EMBL" id="ORC36599.1"/>
    </source>
</evidence>
<dbReference type="PANTHER" id="PTHR30474">
    <property type="entry name" value="CELL CYCLE PROTEIN"/>
    <property type="match status" value="1"/>
</dbReference>
<dbReference type="Pfam" id="PF01098">
    <property type="entry name" value="FTSW_RODA_SPOVE"/>
    <property type="match status" value="2"/>
</dbReference>